<reference evidence="7 8" key="1">
    <citation type="submission" date="2019-08" db="EMBL/GenBank/DDBJ databases">
        <title>Genome of Phaeodactylibacter luteus.</title>
        <authorList>
            <person name="Bowman J.P."/>
        </authorList>
    </citation>
    <scope>NUCLEOTIDE SEQUENCE [LARGE SCALE GENOMIC DNA]</scope>
    <source>
        <strain evidence="7 8">KCTC 42180</strain>
    </source>
</reference>
<evidence type="ECO:0000259" key="6">
    <source>
        <dbReference type="SMART" id="SM00363"/>
    </source>
</evidence>
<dbReference type="InterPro" id="IPR050343">
    <property type="entry name" value="RsuA_PseudoU_synthase"/>
</dbReference>
<dbReference type="PROSITE" id="PS50889">
    <property type="entry name" value="S4"/>
    <property type="match status" value="1"/>
</dbReference>
<gene>
    <name evidence="7" type="ORF">FRY97_02600</name>
</gene>
<dbReference type="Gene3D" id="3.10.290.10">
    <property type="entry name" value="RNA-binding S4 domain"/>
    <property type="match status" value="1"/>
</dbReference>
<comment type="similarity">
    <text evidence="1 4">Belongs to the pseudouridine synthase RsuA family.</text>
</comment>
<dbReference type="Proteomes" id="UP000321580">
    <property type="component" value="Unassembled WGS sequence"/>
</dbReference>
<dbReference type="EMBL" id="VOOR01000004">
    <property type="protein sequence ID" value="TXB68288.1"/>
    <property type="molecule type" value="Genomic_DNA"/>
</dbReference>
<keyword evidence="3" id="KW-0694">RNA-binding</keyword>
<dbReference type="CDD" id="cd00165">
    <property type="entry name" value="S4"/>
    <property type="match status" value="1"/>
</dbReference>
<dbReference type="Gene3D" id="3.30.70.580">
    <property type="entry name" value="Pseudouridine synthase I, catalytic domain, N-terminal subdomain"/>
    <property type="match status" value="1"/>
</dbReference>
<dbReference type="GO" id="GO:0120159">
    <property type="term" value="F:rRNA pseudouridine synthase activity"/>
    <property type="evidence" value="ECO:0007669"/>
    <property type="project" value="UniProtKB-ARBA"/>
</dbReference>
<feature type="compositionally biased region" description="Basic residues" evidence="5">
    <location>
        <begin position="1"/>
        <end position="12"/>
    </location>
</feature>
<evidence type="ECO:0000256" key="5">
    <source>
        <dbReference type="SAM" id="MobiDB-lite"/>
    </source>
</evidence>
<keyword evidence="2 4" id="KW-0413">Isomerase</keyword>
<dbReference type="InterPro" id="IPR006145">
    <property type="entry name" value="PsdUridine_synth_RsuA/RluA"/>
</dbReference>
<feature type="region of interest" description="Disordered" evidence="5">
    <location>
        <begin position="1"/>
        <end position="31"/>
    </location>
</feature>
<dbReference type="FunFam" id="3.10.290.10:FF:000003">
    <property type="entry name" value="Pseudouridine synthase"/>
    <property type="match status" value="1"/>
</dbReference>
<evidence type="ECO:0000256" key="1">
    <source>
        <dbReference type="ARBA" id="ARBA00008348"/>
    </source>
</evidence>
<protein>
    <recommendedName>
        <fullName evidence="4">Pseudouridine synthase</fullName>
        <ecNumber evidence="4">5.4.99.-</ecNumber>
    </recommendedName>
</protein>
<dbReference type="SUPFAM" id="SSF55120">
    <property type="entry name" value="Pseudouridine synthase"/>
    <property type="match status" value="1"/>
</dbReference>
<dbReference type="GO" id="GO:0003723">
    <property type="term" value="F:RNA binding"/>
    <property type="evidence" value="ECO:0007669"/>
    <property type="project" value="UniProtKB-KW"/>
</dbReference>
<evidence type="ECO:0000313" key="8">
    <source>
        <dbReference type="Proteomes" id="UP000321580"/>
    </source>
</evidence>
<dbReference type="PANTHER" id="PTHR47683:SF2">
    <property type="entry name" value="RNA-BINDING S4 DOMAIN-CONTAINING PROTEIN"/>
    <property type="match status" value="1"/>
</dbReference>
<dbReference type="InterPro" id="IPR002942">
    <property type="entry name" value="S4_RNA-bd"/>
</dbReference>
<dbReference type="SMART" id="SM00363">
    <property type="entry name" value="S4"/>
    <property type="match status" value="1"/>
</dbReference>
<dbReference type="InterPro" id="IPR036986">
    <property type="entry name" value="S4_RNA-bd_sf"/>
</dbReference>
<dbReference type="RefSeq" id="WP_147165865.1">
    <property type="nucleotide sequence ID" value="NZ_VOOR01000004.1"/>
</dbReference>
<dbReference type="PROSITE" id="PS01149">
    <property type="entry name" value="PSI_RSU"/>
    <property type="match status" value="1"/>
</dbReference>
<sequence length="273" mass="30775">MPPPKKYGRYGKKPSQPSAEPGGQPEPGPIHEKPVVEGMRLNKYVAHCGICSRRQAAEHVKAGLVAVNGAVELSPAYQVKEGDEIRFRGELIEPEVRKVYLLLNKPKGYLTTVSDDRGRKTVMDIVGNRVEERIFPVGRLDRDTTGLLLMTNDGDLAKKLSHPSHGVRKFYQVTLDKPVDKAHLEAIRKGLELEDGLAPVDGVDYVRGRPKNEVGIEIHIGRNRIVRRIFEHLGYEVKLLDRVYYAGLTKKDLSRGFCRHLTEKEIIMLKHFS</sequence>
<keyword evidence="8" id="KW-1185">Reference proteome</keyword>
<evidence type="ECO:0000313" key="7">
    <source>
        <dbReference type="EMBL" id="TXB68288.1"/>
    </source>
</evidence>
<dbReference type="EC" id="5.4.99.-" evidence="4"/>
<name>A0A5C6S112_9BACT</name>
<dbReference type="SUPFAM" id="SSF55174">
    <property type="entry name" value="Alpha-L RNA-binding motif"/>
    <property type="match status" value="1"/>
</dbReference>
<comment type="caution">
    <text evidence="7">The sequence shown here is derived from an EMBL/GenBank/DDBJ whole genome shotgun (WGS) entry which is preliminary data.</text>
</comment>
<evidence type="ECO:0000256" key="3">
    <source>
        <dbReference type="PROSITE-ProRule" id="PRU00182"/>
    </source>
</evidence>
<dbReference type="PANTHER" id="PTHR47683">
    <property type="entry name" value="PSEUDOURIDINE SYNTHASE FAMILY PROTEIN-RELATED"/>
    <property type="match status" value="1"/>
</dbReference>
<dbReference type="NCBIfam" id="TIGR00093">
    <property type="entry name" value="pseudouridine synthase"/>
    <property type="match status" value="1"/>
</dbReference>
<evidence type="ECO:0000256" key="2">
    <source>
        <dbReference type="ARBA" id="ARBA00023235"/>
    </source>
</evidence>
<evidence type="ECO:0000256" key="4">
    <source>
        <dbReference type="RuleBase" id="RU003887"/>
    </source>
</evidence>
<dbReference type="CDD" id="cd02870">
    <property type="entry name" value="PseudoU_synth_RsuA_like"/>
    <property type="match status" value="1"/>
</dbReference>
<dbReference type="AlphaFoldDB" id="A0A5C6S112"/>
<accession>A0A5C6S112</accession>
<dbReference type="Gene3D" id="3.30.70.1560">
    <property type="entry name" value="Alpha-L RNA-binding motif"/>
    <property type="match status" value="1"/>
</dbReference>
<dbReference type="InterPro" id="IPR042092">
    <property type="entry name" value="PsdUridine_s_RsuA/RluB/E/F_cat"/>
</dbReference>
<dbReference type="Pfam" id="PF01479">
    <property type="entry name" value="S4"/>
    <property type="match status" value="1"/>
</dbReference>
<dbReference type="InterPro" id="IPR020094">
    <property type="entry name" value="TruA/RsuA/RluB/E/F_N"/>
</dbReference>
<organism evidence="7 8">
    <name type="scientific">Phaeodactylibacter luteus</name>
    <dbReference type="NCBI Taxonomy" id="1564516"/>
    <lineage>
        <taxon>Bacteria</taxon>
        <taxon>Pseudomonadati</taxon>
        <taxon>Bacteroidota</taxon>
        <taxon>Saprospiria</taxon>
        <taxon>Saprospirales</taxon>
        <taxon>Haliscomenobacteraceae</taxon>
        <taxon>Phaeodactylibacter</taxon>
    </lineage>
</organism>
<dbReference type="OrthoDB" id="1012272at2"/>
<dbReference type="InterPro" id="IPR018496">
    <property type="entry name" value="PsdUridine_synth_RsuA/RluB_CS"/>
</dbReference>
<dbReference type="Pfam" id="PF00849">
    <property type="entry name" value="PseudoU_synth_2"/>
    <property type="match status" value="1"/>
</dbReference>
<dbReference type="InterPro" id="IPR020103">
    <property type="entry name" value="PsdUridine_synth_cat_dom_sf"/>
</dbReference>
<dbReference type="GO" id="GO:0000455">
    <property type="term" value="P:enzyme-directed rRNA pseudouridine synthesis"/>
    <property type="evidence" value="ECO:0007669"/>
    <property type="project" value="UniProtKB-ARBA"/>
</dbReference>
<proteinExistence type="inferred from homology"/>
<dbReference type="InterPro" id="IPR000748">
    <property type="entry name" value="PsdUridine_synth_RsuA/RluB/E/F"/>
</dbReference>
<feature type="domain" description="RNA-binding S4" evidence="6">
    <location>
        <begin position="39"/>
        <end position="101"/>
    </location>
</feature>